<dbReference type="RefSeq" id="WP_321099825.1">
    <property type="nucleotide sequence ID" value="NZ_JAXHPL010000109.1"/>
</dbReference>
<dbReference type="Proteomes" id="UP001278995">
    <property type="component" value="Unassembled WGS sequence"/>
</dbReference>
<organism evidence="3 4">
    <name type="scientific">Acinetobacter faecalis</name>
    <dbReference type="NCBI Taxonomy" id="2665161"/>
    <lineage>
        <taxon>Bacteria</taxon>
        <taxon>Pseudomonadati</taxon>
        <taxon>Pseudomonadota</taxon>
        <taxon>Gammaproteobacteria</taxon>
        <taxon>Moraxellales</taxon>
        <taxon>Moraxellaceae</taxon>
        <taxon>Acinetobacter</taxon>
    </lineage>
</organism>
<evidence type="ECO:0000256" key="1">
    <source>
        <dbReference type="SAM" id="Coils"/>
    </source>
</evidence>
<accession>A0AB35V1J8</accession>
<evidence type="ECO:0000313" key="3">
    <source>
        <dbReference type="EMBL" id="MDY6487972.1"/>
    </source>
</evidence>
<sequence>MSKLVLTFLLACCSVTSVFASPYLQYVPPPDFSAANQLYASGSQQMQQGIQQLGNGLVRVAEAAERRKQQQQQIAELQEQLRIEREQAKLRSTTQYRTAHVEVKLTKSEESELTKLQNLQYTVPVTNENGDTFYCMKGFENPSVDDCRLEVLN</sequence>
<evidence type="ECO:0000313" key="4">
    <source>
        <dbReference type="Proteomes" id="UP001278995"/>
    </source>
</evidence>
<feature type="chain" id="PRO_5044271822" evidence="2">
    <location>
        <begin position="21"/>
        <end position="153"/>
    </location>
</feature>
<keyword evidence="1" id="KW-0175">Coiled coil</keyword>
<dbReference type="AlphaFoldDB" id="A0AB35V1J8"/>
<name>A0AB35V1J8_9GAMM</name>
<protein>
    <submittedName>
        <fullName evidence="3">Uncharacterized protein</fullName>
    </submittedName>
</protein>
<evidence type="ECO:0000256" key="2">
    <source>
        <dbReference type="SAM" id="SignalP"/>
    </source>
</evidence>
<reference evidence="3 4" key="1">
    <citation type="submission" date="2023-11" db="EMBL/GenBank/DDBJ databases">
        <title>The common occurrence of Acinetobacte faecalis in cattle feces and its emended description.</title>
        <authorList>
            <person name="Kyselkova M."/>
            <person name="Xanthopoulou K."/>
            <person name="Shestivska V."/>
            <person name="Spanelova P."/>
            <person name="Maixnerova M."/>
            <person name="Higgins P.G."/>
            <person name="Nemec A."/>
        </authorList>
    </citation>
    <scope>NUCLEOTIDE SEQUENCE [LARGE SCALE GENOMIC DNA]</scope>
    <source>
        <strain evidence="3 4">ANC 7483</strain>
    </source>
</reference>
<keyword evidence="2" id="KW-0732">Signal</keyword>
<feature type="coiled-coil region" evidence="1">
    <location>
        <begin position="60"/>
        <end position="87"/>
    </location>
</feature>
<comment type="caution">
    <text evidence="3">The sequence shown here is derived from an EMBL/GenBank/DDBJ whole genome shotgun (WGS) entry which is preliminary data.</text>
</comment>
<gene>
    <name evidence="3" type="ORF">SKM51_12350</name>
</gene>
<dbReference type="EMBL" id="JAXHPL010000109">
    <property type="protein sequence ID" value="MDY6487972.1"/>
    <property type="molecule type" value="Genomic_DNA"/>
</dbReference>
<proteinExistence type="predicted"/>
<feature type="signal peptide" evidence="2">
    <location>
        <begin position="1"/>
        <end position="20"/>
    </location>
</feature>